<dbReference type="FunFam" id="3.40.50.300:FF:000536">
    <property type="entry name" value="GTPase IMAP family member 8"/>
    <property type="match status" value="1"/>
</dbReference>
<evidence type="ECO:0000256" key="11">
    <source>
        <dbReference type="ARBA" id="ARBA00023128"/>
    </source>
</evidence>
<keyword evidence="10" id="KW-0333">Golgi apparatus</keyword>
<evidence type="ECO:0000256" key="4">
    <source>
        <dbReference type="ARBA" id="ARBA00004555"/>
    </source>
</evidence>
<dbReference type="OrthoDB" id="8954335at2759"/>
<comment type="function">
    <text evidence="13">Exerts an anti-apoptotic effect in the immune system and is involved in responses to infections.</text>
</comment>
<dbReference type="InterPro" id="IPR045058">
    <property type="entry name" value="GIMA/IAN/Toc"/>
</dbReference>
<dbReference type="GeneID" id="117535694"/>
<dbReference type="Proteomes" id="UP000515161">
    <property type="component" value="Unplaced"/>
</dbReference>
<feature type="domain" description="AIG1-type G" evidence="16">
    <location>
        <begin position="192"/>
        <end position="389"/>
    </location>
</feature>
<dbReference type="Gene3D" id="3.40.50.300">
    <property type="entry name" value="P-loop containing nucleotide triphosphate hydrolases"/>
    <property type="match status" value="2"/>
</dbReference>
<keyword evidence="11" id="KW-0496">Mitochondrion</keyword>
<name>A0A6P8TEW3_GYMAC</name>
<keyword evidence="7" id="KW-0677">Repeat</keyword>
<sequence length="420" mass="45813">MASGPSSGLTIVLLGNSGVGKSASGNTILGRKAFVSKRSFTSVTKEVSKQTDRVCGKQISVQDTPGILGSEKEVRTLCQDLLKSEEPCLFLIVVKIDRFTIEQKNAVEAAIRVIGDEGFDNCHLLFTSGDALNDMELDDFINDDPESPLPTLVERFKGRYHVFNNENGGPEQVRHLLKKSGHLSDVVSDPPGAARRMVLLGLPGQGQSASGNTIMGSNQFESGCGFSGVSTEAVSKTATVEGRQVTVVDTPGTTDKDPEHLFREIMMSVEKAKPGLHAFIIVLRINRISEAEIMLFEMLPTLFGKDVGKHMMVLFTHGDDLKGKSIEDLIKDERSVSDLVTECAGRYSVFDNTKRGNGVQVKHLLDKMDEMVAANNGEHFISERSTQVQIASEGGSETVSETTTSTRWQKIGEWFIKMLV</sequence>
<dbReference type="GO" id="GO:0005783">
    <property type="term" value="C:endoplasmic reticulum"/>
    <property type="evidence" value="ECO:0007669"/>
    <property type="project" value="UniProtKB-SubCell"/>
</dbReference>
<dbReference type="KEGG" id="gacu:117535694"/>
<proteinExistence type="inferred from homology"/>
<keyword evidence="12" id="KW-0342">GTP-binding</keyword>
<dbReference type="PROSITE" id="PS51720">
    <property type="entry name" value="G_AIG1"/>
    <property type="match status" value="2"/>
</dbReference>
<dbReference type="InterPro" id="IPR006703">
    <property type="entry name" value="G_AIG1"/>
</dbReference>
<dbReference type="AlphaFoldDB" id="A0A6P8TEW3"/>
<evidence type="ECO:0000256" key="7">
    <source>
        <dbReference type="ARBA" id="ARBA00022737"/>
    </source>
</evidence>
<dbReference type="RefSeq" id="XP_034056105.1">
    <property type="nucleotide sequence ID" value="XM_034200214.1"/>
</dbReference>
<keyword evidence="8" id="KW-0547">Nucleotide-binding</keyword>
<evidence type="ECO:0000313" key="17">
    <source>
        <dbReference type="Proteomes" id="UP000515161"/>
    </source>
</evidence>
<gene>
    <name evidence="18" type="primary">LOC117535694</name>
</gene>
<dbReference type="PANTHER" id="PTHR10903:SF184">
    <property type="entry name" value="GTP-BINDING PROTEIN A"/>
    <property type="match status" value="1"/>
</dbReference>
<reference evidence="18" key="1">
    <citation type="submission" date="2025-08" db="UniProtKB">
        <authorList>
            <consortium name="RefSeq"/>
        </authorList>
    </citation>
    <scope>IDENTIFICATION</scope>
</reference>
<dbReference type="GO" id="GO:0005525">
    <property type="term" value="F:GTP binding"/>
    <property type="evidence" value="ECO:0007669"/>
    <property type="project" value="UniProtKB-KW"/>
</dbReference>
<evidence type="ECO:0000256" key="15">
    <source>
        <dbReference type="ARBA" id="ARBA00077278"/>
    </source>
</evidence>
<comment type="subcellular location">
    <subcellularLocation>
        <location evidence="3">Cytoplasm</location>
        <location evidence="3">Cytosol</location>
    </subcellularLocation>
    <subcellularLocation>
        <location evidence="2">Endoplasmic reticulum</location>
    </subcellularLocation>
    <subcellularLocation>
        <location evidence="4">Golgi apparatus</location>
    </subcellularLocation>
    <subcellularLocation>
        <location evidence="1">Mitochondrion</location>
    </subcellularLocation>
</comment>
<protein>
    <recommendedName>
        <fullName evidence="14">GTPase IMAP family member 8</fullName>
    </recommendedName>
    <alternativeName>
        <fullName evidence="15">Immune-associated nucleotide-binding protein 9</fullName>
    </alternativeName>
</protein>
<feature type="domain" description="AIG1-type G" evidence="16">
    <location>
        <begin position="6"/>
        <end position="191"/>
    </location>
</feature>
<keyword evidence="6" id="KW-0963">Cytoplasm</keyword>
<comment type="similarity">
    <text evidence="5">Belongs to the TRAFAC class TrmE-Era-EngA-EngB-Septin-like GTPase superfamily. AIG1/Toc34/Toc159-like paraseptin GTPase family. IAN subfamily.</text>
</comment>
<evidence type="ECO:0000256" key="10">
    <source>
        <dbReference type="ARBA" id="ARBA00023034"/>
    </source>
</evidence>
<dbReference type="GO" id="GO:0005794">
    <property type="term" value="C:Golgi apparatus"/>
    <property type="evidence" value="ECO:0007669"/>
    <property type="project" value="UniProtKB-SubCell"/>
</dbReference>
<evidence type="ECO:0000259" key="16">
    <source>
        <dbReference type="PROSITE" id="PS51720"/>
    </source>
</evidence>
<evidence type="ECO:0000256" key="13">
    <source>
        <dbReference type="ARBA" id="ARBA00056809"/>
    </source>
</evidence>
<evidence type="ECO:0000256" key="12">
    <source>
        <dbReference type="ARBA" id="ARBA00023134"/>
    </source>
</evidence>
<dbReference type="GO" id="GO:0005739">
    <property type="term" value="C:mitochondrion"/>
    <property type="evidence" value="ECO:0007669"/>
    <property type="project" value="UniProtKB-SubCell"/>
</dbReference>
<evidence type="ECO:0000256" key="6">
    <source>
        <dbReference type="ARBA" id="ARBA00022490"/>
    </source>
</evidence>
<keyword evidence="17" id="KW-1185">Reference proteome</keyword>
<evidence type="ECO:0000256" key="1">
    <source>
        <dbReference type="ARBA" id="ARBA00004173"/>
    </source>
</evidence>
<dbReference type="Pfam" id="PF04548">
    <property type="entry name" value="AIG1"/>
    <property type="match status" value="2"/>
</dbReference>
<dbReference type="GO" id="GO:0005829">
    <property type="term" value="C:cytosol"/>
    <property type="evidence" value="ECO:0007669"/>
    <property type="project" value="UniProtKB-SubCell"/>
</dbReference>
<dbReference type="InterPro" id="IPR027417">
    <property type="entry name" value="P-loop_NTPase"/>
</dbReference>
<evidence type="ECO:0000256" key="9">
    <source>
        <dbReference type="ARBA" id="ARBA00022824"/>
    </source>
</evidence>
<dbReference type="PANTHER" id="PTHR10903">
    <property type="entry name" value="GTPASE, IMAP FAMILY MEMBER-RELATED"/>
    <property type="match status" value="1"/>
</dbReference>
<accession>A0A6P8TEW3</accession>
<dbReference type="SUPFAM" id="SSF52540">
    <property type="entry name" value="P-loop containing nucleoside triphosphate hydrolases"/>
    <property type="match status" value="2"/>
</dbReference>
<evidence type="ECO:0000256" key="3">
    <source>
        <dbReference type="ARBA" id="ARBA00004514"/>
    </source>
</evidence>
<dbReference type="InParanoid" id="A0A6P8TEW3"/>
<evidence type="ECO:0000256" key="5">
    <source>
        <dbReference type="ARBA" id="ARBA00008535"/>
    </source>
</evidence>
<keyword evidence="9" id="KW-0256">Endoplasmic reticulum</keyword>
<evidence type="ECO:0000256" key="2">
    <source>
        <dbReference type="ARBA" id="ARBA00004240"/>
    </source>
</evidence>
<organism evidence="17 18">
    <name type="scientific">Gymnodraco acuticeps</name>
    <name type="common">Antarctic dragonfish</name>
    <dbReference type="NCBI Taxonomy" id="8218"/>
    <lineage>
        <taxon>Eukaryota</taxon>
        <taxon>Metazoa</taxon>
        <taxon>Chordata</taxon>
        <taxon>Craniata</taxon>
        <taxon>Vertebrata</taxon>
        <taxon>Euteleostomi</taxon>
        <taxon>Actinopterygii</taxon>
        <taxon>Neopterygii</taxon>
        <taxon>Teleostei</taxon>
        <taxon>Neoteleostei</taxon>
        <taxon>Acanthomorphata</taxon>
        <taxon>Eupercaria</taxon>
        <taxon>Perciformes</taxon>
        <taxon>Notothenioidei</taxon>
        <taxon>Bathydraconidae</taxon>
        <taxon>Gymnodraco</taxon>
    </lineage>
</organism>
<evidence type="ECO:0000256" key="14">
    <source>
        <dbReference type="ARBA" id="ARBA00073539"/>
    </source>
</evidence>
<evidence type="ECO:0000313" key="18">
    <source>
        <dbReference type="RefSeq" id="XP_034056105.1"/>
    </source>
</evidence>
<evidence type="ECO:0000256" key="8">
    <source>
        <dbReference type="ARBA" id="ARBA00022741"/>
    </source>
</evidence>